<feature type="transmembrane region" description="Helical" evidence="7">
    <location>
        <begin position="273"/>
        <end position="294"/>
    </location>
</feature>
<evidence type="ECO:0000256" key="1">
    <source>
        <dbReference type="ARBA" id="ARBA00022679"/>
    </source>
</evidence>
<protein>
    <recommendedName>
        <fullName evidence="8">Reverse transcriptase RNase H-like domain-containing protein</fullName>
    </recommendedName>
</protein>
<accession>A0A9R1XUP5</accession>
<dbReference type="PANTHER" id="PTHR34072">
    <property type="entry name" value="ENZYMATIC POLYPROTEIN-RELATED"/>
    <property type="match status" value="1"/>
</dbReference>
<dbReference type="PANTHER" id="PTHR34072:SF57">
    <property type="entry name" value="RNA-DIRECTED DNA POLYMERASE"/>
    <property type="match status" value="1"/>
</dbReference>
<gene>
    <name evidence="9" type="ORF">LSAT_V11C100043050</name>
</gene>
<evidence type="ECO:0000256" key="4">
    <source>
        <dbReference type="ARBA" id="ARBA00022759"/>
    </source>
</evidence>
<keyword evidence="3" id="KW-0540">Nuclease</keyword>
<sequence>MRNAKRLVKLKKFLTSAPIIQAPNWDLPFEITCDASNYVIGIILASRTLENAQSYYSKNELLAIVLDLEKFRQYLLCTKAIVYSDQTDLKYLMKKKNLKPRLFRWILLLQGFDLEIRDNNRCENLVADHLSWIISNETPLKLRDEFSDDHLFSLNQFITWYANIINFLVTQDKLKSDAKYYVWDERYLWKHSLDQILRKCVPQQEHQSILQFFHELACEGHFGPNQTLIKFLECGLFCPTVTHNYYLFLKVMNGAKGWGIFLKGIKCHKIQSLFVKFLMYGGLILWAYFLSHLATFTSCSRLTKFLNDLRPKPQDPMILKRLLNF</sequence>
<evidence type="ECO:0000259" key="8">
    <source>
        <dbReference type="Pfam" id="PF17917"/>
    </source>
</evidence>
<dbReference type="GO" id="GO:0003964">
    <property type="term" value="F:RNA-directed DNA polymerase activity"/>
    <property type="evidence" value="ECO:0007669"/>
    <property type="project" value="UniProtKB-KW"/>
</dbReference>
<dbReference type="CDD" id="cd09274">
    <property type="entry name" value="RNase_HI_RT_Ty3"/>
    <property type="match status" value="1"/>
</dbReference>
<dbReference type="Proteomes" id="UP000235145">
    <property type="component" value="Unassembled WGS sequence"/>
</dbReference>
<dbReference type="AlphaFoldDB" id="A0A9R1XUP5"/>
<dbReference type="InterPro" id="IPR043502">
    <property type="entry name" value="DNA/RNA_pol_sf"/>
</dbReference>
<dbReference type="Pfam" id="PF17917">
    <property type="entry name" value="RT_RNaseH"/>
    <property type="match status" value="1"/>
</dbReference>
<organism evidence="9 10">
    <name type="scientific">Lactuca sativa</name>
    <name type="common">Garden lettuce</name>
    <dbReference type="NCBI Taxonomy" id="4236"/>
    <lineage>
        <taxon>Eukaryota</taxon>
        <taxon>Viridiplantae</taxon>
        <taxon>Streptophyta</taxon>
        <taxon>Embryophyta</taxon>
        <taxon>Tracheophyta</taxon>
        <taxon>Spermatophyta</taxon>
        <taxon>Magnoliopsida</taxon>
        <taxon>eudicotyledons</taxon>
        <taxon>Gunneridae</taxon>
        <taxon>Pentapetalae</taxon>
        <taxon>asterids</taxon>
        <taxon>campanulids</taxon>
        <taxon>Asterales</taxon>
        <taxon>Asteraceae</taxon>
        <taxon>Cichorioideae</taxon>
        <taxon>Cichorieae</taxon>
        <taxon>Lactucinae</taxon>
        <taxon>Lactuca</taxon>
    </lineage>
</organism>
<evidence type="ECO:0000256" key="7">
    <source>
        <dbReference type="SAM" id="Phobius"/>
    </source>
</evidence>
<evidence type="ECO:0000256" key="5">
    <source>
        <dbReference type="ARBA" id="ARBA00022801"/>
    </source>
</evidence>
<comment type="caution">
    <text evidence="9">The sequence shown here is derived from an EMBL/GenBank/DDBJ whole genome shotgun (WGS) entry which is preliminary data.</text>
</comment>
<dbReference type="GO" id="GO:0016787">
    <property type="term" value="F:hydrolase activity"/>
    <property type="evidence" value="ECO:0007669"/>
    <property type="project" value="UniProtKB-KW"/>
</dbReference>
<evidence type="ECO:0000313" key="9">
    <source>
        <dbReference type="EMBL" id="KAJ0226506.1"/>
    </source>
</evidence>
<evidence type="ECO:0000256" key="3">
    <source>
        <dbReference type="ARBA" id="ARBA00022722"/>
    </source>
</evidence>
<evidence type="ECO:0000256" key="6">
    <source>
        <dbReference type="ARBA" id="ARBA00022918"/>
    </source>
</evidence>
<reference evidence="9 10" key="1">
    <citation type="journal article" date="2017" name="Nat. Commun.">
        <title>Genome assembly with in vitro proximity ligation data and whole-genome triplication in lettuce.</title>
        <authorList>
            <person name="Reyes-Chin-Wo S."/>
            <person name="Wang Z."/>
            <person name="Yang X."/>
            <person name="Kozik A."/>
            <person name="Arikit S."/>
            <person name="Song C."/>
            <person name="Xia L."/>
            <person name="Froenicke L."/>
            <person name="Lavelle D.O."/>
            <person name="Truco M.J."/>
            <person name="Xia R."/>
            <person name="Zhu S."/>
            <person name="Xu C."/>
            <person name="Xu H."/>
            <person name="Xu X."/>
            <person name="Cox K."/>
            <person name="Korf I."/>
            <person name="Meyers B.C."/>
            <person name="Michelmore R.W."/>
        </authorList>
    </citation>
    <scope>NUCLEOTIDE SEQUENCE [LARGE SCALE GENOMIC DNA]</scope>
    <source>
        <strain evidence="10">cv. Salinas</strain>
        <tissue evidence="9">Seedlings</tissue>
    </source>
</reference>
<evidence type="ECO:0000313" key="10">
    <source>
        <dbReference type="Proteomes" id="UP000235145"/>
    </source>
</evidence>
<keyword evidence="5" id="KW-0378">Hydrolase</keyword>
<keyword evidence="7" id="KW-0472">Membrane</keyword>
<dbReference type="EMBL" id="NBSK02000001">
    <property type="protein sequence ID" value="KAJ0226506.1"/>
    <property type="molecule type" value="Genomic_DNA"/>
</dbReference>
<keyword evidence="7" id="KW-0812">Transmembrane</keyword>
<evidence type="ECO:0000256" key="2">
    <source>
        <dbReference type="ARBA" id="ARBA00022695"/>
    </source>
</evidence>
<keyword evidence="6" id="KW-0695">RNA-directed DNA polymerase</keyword>
<dbReference type="SUPFAM" id="SSF56672">
    <property type="entry name" value="DNA/RNA polymerases"/>
    <property type="match status" value="1"/>
</dbReference>
<keyword evidence="10" id="KW-1185">Reference proteome</keyword>
<keyword evidence="1" id="KW-0808">Transferase</keyword>
<keyword evidence="4" id="KW-0255">Endonuclease</keyword>
<dbReference type="GO" id="GO:0004519">
    <property type="term" value="F:endonuclease activity"/>
    <property type="evidence" value="ECO:0007669"/>
    <property type="project" value="UniProtKB-KW"/>
</dbReference>
<dbReference type="InterPro" id="IPR041373">
    <property type="entry name" value="RT_RNaseH"/>
</dbReference>
<keyword evidence="2" id="KW-0548">Nucleotidyltransferase</keyword>
<feature type="domain" description="Reverse transcriptase RNase H-like" evidence="8">
    <location>
        <begin position="44"/>
        <end position="112"/>
    </location>
</feature>
<dbReference type="Gene3D" id="1.10.340.70">
    <property type="match status" value="1"/>
</dbReference>
<proteinExistence type="predicted"/>
<name>A0A9R1XUP5_LACSA</name>
<keyword evidence="7" id="KW-1133">Transmembrane helix</keyword>